<dbReference type="SUPFAM" id="SSF54736">
    <property type="entry name" value="ClpS-like"/>
    <property type="match status" value="1"/>
</dbReference>
<comment type="function">
    <text evidence="4">Forms part of the ribosomal stalk which helps the ribosome interact with GTP-bound translation factors. Is thus essential for accurate translation.</text>
</comment>
<accession>A0ABS5CYH1</accession>
<comment type="subunit">
    <text evidence="4">Homodimer. Part of the ribosomal stalk of the 50S ribosomal subunit. Forms a multimeric L10(L12)X complex, where L10 forms an elongated spine to which 2 to 4 L12 dimers bind in a sequential fashion. Binds GTP-bound translation factors.</text>
</comment>
<dbReference type="NCBIfam" id="TIGR00855">
    <property type="entry name" value="L12"/>
    <property type="match status" value="1"/>
</dbReference>
<dbReference type="InterPro" id="IPR008932">
    <property type="entry name" value="Ribosomal_bL12_oligo"/>
</dbReference>
<dbReference type="PANTHER" id="PTHR45987">
    <property type="entry name" value="39S RIBOSOMAL PROTEIN L12"/>
    <property type="match status" value="1"/>
</dbReference>
<comment type="caution">
    <text evidence="7">The sequence shown here is derived from an EMBL/GenBank/DDBJ whole genome shotgun (WGS) entry which is preliminary data.</text>
</comment>
<evidence type="ECO:0000259" key="5">
    <source>
        <dbReference type="Pfam" id="PF00542"/>
    </source>
</evidence>
<evidence type="ECO:0000313" key="7">
    <source>
        <dbReference type="EMBL" id="MBP5836026.1"/>
    </source>
</evidence>
<proteinExistence type="inferred from homology"/>
<evidence type="ECO:0000256" key="2">
    <source>
        <dbReference type="ARBA" id="ARBA00022980"/>
    </source>
</evidence>
<dbReference type="Gene3D" id="3.30.1390.10">
    <property type="match status" value="1"/>
</dbReference>
<keyword evidence="3 4" id="KW-0687">Ribonucleoprotein</keyword>
<evidence type="ECO:0000259" key="6">
    <source>
        <dbReference type="Pfam" id="PF16320"/>
    </source>
</evidence>
<dbReference type="InterPro" id="IPR014719">
    <property type="entry name" value="Ribosomal_bL12_C/ClpS-like"/>
</dbReference>
<protein>
    <recommendedName>
        <fullName evidence="4">Large ribosomal subunit protein bL12</fullName>
    </recommendedName>
</protein>
<comment type="similarity">
    <text evidence="1 4">Belongs to the bacterial ribosomal protein bL12 family.</text>
</comment>
<dbReference type="HAMAP" id="MF_00368">
    <property type="entry name" value="Ribosomal_bL12"/>
    <property type="match status" value="1"/>
</dbReference>
<dbReference type="PANTHER" id="PTHR45987:SF4">
    <property type="entry name" value="LARGE RIBOSOMAL SUBUNIT PROTEIN BL12M"/>
    <property type="match status" value="1"/>
</dbReference>
<sequence length="124" mass="13543">MAKLTKESFITALKEMSLLEIKDLLDGLKEEFGIDPNALAVAANGAANATEVEEKTEFTVIMKNFGKNRIAVIKVIREITGLGLLDADKFIKVPDQKVKENISKSLAEDIKAKLEQAGAVIEIQ</sequence>
<dbReference type="Pfam" id="PF16320">
    <property type="entry name" value="Ribosomal_L12_N"/>
    <property type="match status" value="1"/>
</dbReference>
<dbReference type="Proteomes" id="UP001195571">
    <property type="component" value="Unassembled WGS sequence"/>
</dbReference>
<dbReference type="SUPFAM" id="SSF48300">
    <property type="entry name" value="Ribosomal protein L7/12, oligomerisation (N-terminal) domain"/>
    <property type="match status" value="1"/>
</dbReference>
<organism evidence="7 8">
    <name type="scientific">Candidatus Phytoplasma meliae</name>
    <dbReference type="NCBI Taxonomy" id="1848402"/>
    <lineage>
        <taxon>Bacteria</taxon>
        <taxon>Bacillati</taxon>
        <taxon>Mycoplasmatota</taxon>
        <taxon>Mollicutes</taxon>
        <taxon>Acholeplasmatales</taxon>
        <taxon>Acholeplasmataceae</taxon>
        <taxon>Candidatus Phytoplasma</taxon>
        <taxon>16SrXIII (Mexican periwinkle virescence group)</taxon>
    </lineage>
</organism>
<dbReference type="Gene3D" id="1.20.5.710">
    <property type="entry name" value="Single helix bin"/>
    <property type="match status" value="1"/>
</dbReference>
<evidence type="ECO:0000256" key="4">
    <source>
        <dbReference type="HAMAP-Rule" id="MF_00368"/>
    </source>
</evidence>
<keyword evidence="8" id="KW-1185">Reference proteome</keyword>
<dbReference type="RefSeq" id="WP_203552290.1">
    <property type="nucleotide sequence ID" value="NZ_JACAOD020000008.1"/>
</dbReference>
<name>A0ABS5CYH1_9MOLU</name>
<evidence type="ECO:0000256" key="3">
    <source>
        <dbReference type="ARBA" id="ARBA00023274"/>
    </source>
</evidence>
<feature type="domain" description="Large ribosomal subunit protein bL12 oligomerization" evidence="6">
    <location>
        <begin position="5"/>
        <end position="48"/>
    </location>
</feature>
<reference evidence="7" key="1">
    <citation type="submission" date="2021-04" db="EMBL/GenBank/DDBJ databases">
        <title>Genomic features of Candidatus Phytoplasma meliae isolate ChTYXIII (1SrXIII-G).</title>
        <authorList>
            <person name="Fernandez F.D."/>
            <person name="Conci L.R."/>
        </authorList>
    </citation>
    <scope>NUCLEOTIDE SEQUENCE [LARGE SCALE GENOMIC DNA]</scope>
    <source>
        <strain evidence="7">ChTYXIII-Mo</strain>
    </source>
</reference>
<gene>
    <name evidence="4 7" type="primary">rplL</name>
    <name evidence="7" type="ORF">CHTY_002170</name>
</gene>
<feature type="domain" description="Large ribosomal subunit protein bL12 C-terminal" evidence="5">
    <location>
        <begin position="58"/>
        <end position="124"/>
    </location>
</feature>
<dbReference type="Pfam" id="PF00542">
    <property type="entry name" value="Ribosomal_L12"/>
    <property type="match status" value="1"/>
</dbReference>
<dbReference type="EMBL" id="JACAOD020000008">
    <property type="protein sequence ID" value="MBP5836026.1"/>
    <property type="molecule type" value="Genomic_DNA"/>
</dbReference>
<dbReference type="InterPro" id="IPR000206">
    <property type="entry name" value="Ribosomal_bL12"/>
</dbReference>
<keyword evidence="2 4" id="KW-0689">Ribosomal protein</keyword>
<dbReference type="InterPro" id="IPR036235">
    <property type="entry name" value="Ribosomal_bL12_oligo_N_sf"/>
</dbReference>
<evidence type="ECO:0000313" key="8">
    <source>
        <dbReference type="Proteomes" id="UP001195571"/>
    </source>
</evidence>
<dbReference type="GO" id="GO:0005840">
    <property type="term" value="C:ribosome"/>
    <property type="evidence" value="ECO:0007669"/>
    <property type="project" value="UniProtKB-KW"/>
</dbReference>
<dbReference type="InterPro" id="IPR013823">
    <property type="entry name" value="Ribosomal_bL12_C"/>
</dbReference>
<evidence type="ECO:0000256" key="1">
    <source>
        <dbReference type="ARBA" id="ARBA00007197"/>
    </source>
</evidence>